<protein>
    <recommendedName>
        <fullName evidence="2">glutamate-5-semialdehyde dehydrogenase</fullName>
        <ecNumber evidence="2">1.2.1.41</ecNumber>
    </recommendedName>
    <alternativeName>
        <fullName evidence="11">Glutamate-5-semialdehyde dehydrogenase</fullName>
    </alternativeName>
    <alternativeName>
        <fullName evidence="10">Glutamyl-gamma-semialdehyde dehydrogenase</fullName>
    </alternativeName>
</protein>
<keyword evidence="3" id="KW-0028">Amino-acid biosynthesis</keyword>
<evidence type="ECO:0000313" key="14">
    <source>
        <dbReference type="Proteomes" id="UP000193144"/>
    </source>
</evidence>
<dbReference type="InterPro" id="IPR016161">
    <property type="entry name" value="Ald_DH/histidinol_DH"/>
</dbReference>
<dbReference type="NCBIfam" id="NF001221">
    <property type="entry name" value="PRK00197.1"/>
    <property type="match status" value="1"/>
</dbReference>
<dbReference type="InterPro" id="IPR016162">
    <property type="entry name" value="Ald_DH_N"/>
</dbReference>
<accession>A0A1Y1ZPU3</accession>
<dbReference type="SUPFAM" id="SSF53720">
    <property type="entry name" value="ALDH-like"/>
    <property type="match status" value="1"/>
</dbReference>
<dbReference type="Gene3D" id="3.40.605.10">
    <property type="entry name" value="Aldehyde Dehydrogenase, Chain A, domain 1"/>
    <property type="match status" value="1"/>
</dbReference>
<keyword evidence="14" id="KW-1185">Reference proteome</keyword>
<evidence type="ECO:0000256" key="9">
    <source>
        <dbReference type="ARBA" id="ARBA00060997"/>
    </source>
</evidence>
<dbReference type="InterPro" id="IPR020593">
    <property type="entry name" value="G-glutamylP_reductase_CS"/>
</dbReference>
<dbReference type="Pfam" id="PF00171">
    <property type="entry name" value="Aldedh"/>
    <property type="match status" value="1"/>
</dbReference>
<dbReference type="Gene3D" id="3.40.309.10">
    <property type="entry name" value="Aldehyde Dehydrogenase, Chain A, domain 2"/>
    <property type="match status" value="1"/>
</dbReference>
<dbReference type="PANTHER" id="PTHR11063:SF8">
    <property type="entry name" value="DELTA-1-PYRROLINE-5-CARBOXYLATE SYNTHASE"/>
    <property type="match status" value="1"/>
</dbReference>
<dbReference type="STRING" id="1231657.A0A1Y1ZPU3"/>
<dbReference type="GO" id="GO:0055129">
    <property type="term" value="P:L-proline biosynthetic process"/>
    <property type="evidence" value="ECO:0007669"/>
    <property type="project" value="UniProtKB-UniPathway"/>
</dbReference>
<keyword evidence="5" id="KW-0521">NADP</keyword>
<dbReference type="OrthoDB" id="1934954at2759"/>
<dbReference type="CDD" id="cd07079">
    <property type="entry name" value="ALDH_F18-19_ProA-GPR"/>
    <property type="match status" value="1"/>
</dbReference>
<evidence type="ECO:0000256" key="7">
    <source>
        <dbReference type="ARBA" id="ARBA00049024"/>
    </source>
</evidence>
<feature type="domain" description="Aldehyde dehydrogenase" evidence="12">
    <location>
        <begin position="11"/>
        <end position="286"/>
    </location>
</feature>
<dbReference type="UniPathway" id="UPA00098">
    <property type="reaction ID" value="UER00360"/>
</dbReference>
<dbReference type="AlphaFoldDB" id="A0A1Y1ZPU3"/>
<proteinExistence type="inferred from homology"/>
<keyword evidence="4" id="KW-0641">Proline biosynthesis</keyword>
<evidence type="ECO:0000259" key="12">
    <source>
        <dbReference type="Pfam" id="PF00171"/>
    </source>
</evidence>
<dbReference type="HAMAP" id="MF_00412">
    <property type="entry name" value="ProA"/>
    <property type="match status" value="1"/>
</dbReference>
<evidence type="ECO:0000256" key="10">
    <source>
        <dbReference type="ARBA" id="ARBA00075718"/>
    </source>
</evidence>
<dbReference type="EMBL" id="MCFA01000057">
    <property type="protein sequence ID" value="ORY11835.1"/>
    <property type="molecule type" value="Genomic_DNA"/>
</dbReference>
<evidence type="ECO:0000256" key="11">
    <source>
        <dbReference type="ARBA" id="ARBA00077451"/>
    </source>
</evidence>
<dbReference type="FunFam" id="3.40.309.10:FF:000006">
    <property type="entry name" value="Gamma-glutamyl phosphate reductase"/>
    <property type="match status" value="1"/>
</dbReference>
<dbReference type="Proteomes" id="UP000193144">
    <property type="component" value="Unassembled WGS sequence"/>
</dbReference>
<dbReference type="EC" id="1.2.1.41" evidence="2"/>
<comment type="similarity">
    <text evidence="9">Belongs to the gamma-glutamyl phosphate reductase family.</text>
</comment>
<evidence type="ECO:0000256" key="4">
    <source>
        <dbReference type="ARBA" id="ARBA00022650"/>
    </source>
</evidence>
<comment type="pathway">
    <text evidence="1">Amino-acid biosynthesis; L-proline biosynthesis; L-glutamate 5-semialdehyde from L-glutamate: step 2/2.</text>
</comment>
<comment type="caution">
    <text evidence="13">The sequence shown here is derived from an EMBL/GenBank/DDBJ whole genome shotgun (WGS) entry which is preliminary data.</text>
</comment>
<organism evidence="13 14">
    <name type="scientific">Clohesyomyces aquaticus</name>
    <dbReference type="NCBI Taxonomy" id="1231657"/>
    <lineage>
        <taxon>Eukaryota</taxon>
        <taxon>Fungi</taxon>
        <taxon>Dikarya</taxon>
        <taxon>Ascomycota</taxon>
        <taxon>Pezizomycotina</taxon>
        <taxon>Dothideomycetes</taxon>
        <taxon>Pleosporomycetidae</taxon>
        <taxon>Pleosporales</taxon>
        <taxon>Lindgomycetaceae</taxon>
        <taxon>Clohesyomyces</taxon>
    </lineage>
</organism>
<dbReference type="GO" id="GO:0004350">
    <property type="term" value="F:glutamate-5-semialdehyde dehydrogenase activity"/>
    <property type="evidence" value="ECO:0007669"/>
    <property type="project" value="UniProtKB-EC"/>
</dbReference>
<evidence type="ECO:0000256" key="3">
    <source>
        <dbReference type="ARBA" id="ARBA00022605"/>
    </source>
</evidence>
<comment type="catalytic activity">
    <reaction evidence="7">
        <text>L-glutamate 5-semialdehyde + phosphate + NADP(+) = L-glutamyl 5-phosphate + NADPH + H(+)</text>
        <dbReference type="Rhea" id="RHEA:19541"/>
        <dbReference type="ChEBI" id="CHEBI:15378"/>
        <dbReference type="ChEBI" id="CHEBI:43474"/>
        <dbReference type="ChEBI" id="CHEBI:57783"/>
        <dbReference type="ChEBI" id="CHEBI:58066"/>
        <dbReference type="ChEBI" id="CHEBI:58274"/>
        <dbReference type="ChEBI" id="CHEBI:58349"/>
        <dbReference type="EC" id="1.2.1.41"/>
    </reaction>
</comment>
<evidence type="ECO:0000313" key="13">
    <source>
        <dbReference type="EMBL" id="ORY11835.1"/>
    </source>
</evidence>
<sequence length="477" mass="50929">MSLTNATPLEVAQSARVGSRKLAVLSTEERNAALTAIHKALAEGKDEVLAANKSDLEAADKAAAGGHLSQSLVKRLDLGKKGKYEDMLQGILDVRDLEDPINKITSRTLLDDNLILSRKTCPIGVLLIIFEARPEVIANISALALKSGNAAILKGGKESSHSFAAIASIISHALSTTAVPSDCLQLVQTHDVIADLLKLDTLIDLCIPRGGNKLVRMVKDSTAIPVLGHADGICCTYLCADYPAEKAIKIIVDAKVSYPAGCNALEQLLIESSGLTTVLPAVAQALLESGVSLRCDAASLSALQKTLDPHSAALLQPSSPSDYDFEFLDLVLAIKTVESVDEAISHINTHSSHHTDAILTLDPEHANRFLAAVDSSSVYWNTSTRMADGQRYGFGTEVGISTNKIHSRGPVGLEGLTIYKWILEGDAQVSAEYGAGGKSWKHEKLAVEGEEWVARSEEEKDVLRRFRTGRGAGLTDV</sequence>
<evidence type="ECO:0000256" key="6">
    <source>
        <dbReference type="ARBA" id="ARBA00023002"/>
    </source>
</evidence>
<keyword evidence="6" id="KW-0560">Oxidoreductase</keyword>
<dbReference type="NCBIfam" id="TIGR00407">
    <property type="entry name" value="proA"/>
    <property type="match status" value="1"/>
</dbReference>
<dbReference type="InterPro" id="IPR015590">
    <property type="entry name" value="Aldehyde_DH_dom"/>
</dbReference>
<evidence type="ECO:0000256" key="8">
    <source>
        <dbReference type="ARBA" id="ARBA00059423"/>
    </source>
</evidence>
<evidence type="ECO:0000256" key="5">
    <source>
        <dbReference type="ARBA" id="ARBA00022857"/>
    </source>
</evidence>
<evidence type="ECO:0000256" key="2">
    <source>
        <dbReference type="ARBA" id="ARBA00013002"/>
    </source>
</evidence>
<dbReference type="PROSITE" id="PS01223">
    <property type="entry name" value="PROA"/>
    <property type="match status" value="1"/>
</dbReference>
<gene>
    <name evidence="13" type="ORF">BCR34DRAFT_601110</name>
</gene>
<comment type="function">
    <text evidence="8">Catalyzes the NADPH dependent reduction of L-gamma-glutamyl 5-phosphate into L-glutamate 5-semialdehyde and phosphate. The product spontaneously undergoes cyclization to form 1-pyrroline-5-carboxylate.</text>
</comment>
<dbReference type="InterPro" id="IPR000965">
    <property type="entry name" value="GPR_dom"/>
</dbReference>
<evidence type="ECO:0000256" key="1">
    <source>
        <dbReference type="ARBA" id="ARBA00004985"/>
    </source>
</evidence>
<dbReference type="InterPro" id="IPR016163">
    <property type="entry name" value="Ald_DH_C"/>
</dbReference>
<name>A0A1Y1ZPU3_9PLEO</name>
<reference evidence="13 14" key="1">
    <citation type="submission" date="2016-07" db="EMBL/GenBank/DDBJ databases">
        <title>Pervasive Adenine N6-methylation of Active Genes in Fungi.</title>
        <authorList>
            <consortium name="DOE Joint Genome Institute"/>
            <person name="Mondo S.J."/>
            <person name="Dannebaum R.O."/>
            <person name="Kuo R.C."/>
            <person name="Labutti K."/>
            <person name="Haridas S."/>
            <person name="Kuo A."/>
            <person name="Salamov A."/>
            <person name="Ahrendt S.R."/>
            <person name="Lipzen A."/>
            <person name="Sullivan W."/>
            <person name="Andreopoulos W.B."/>
            <person name="Clum A."/>
            <person name="Lindquist E."/>
            <person name="Daum C."/>
            <person name="Ramamoorthy G.K."/>
            <person name="Gryganskyi A."/>
            <person name="Culley D."/>
            <person name="Magnuson J.K."/>
            <person name="James T.Y."/>
            <person name="O'Malley M.A."/>
            <person name="Stajich J.E."/>
            <person name="Spatafora J.W."/>
            <person name="Visel A."/>
            <person name="Grigoriev I.V."/>
        </authorList>
    </citation>
    <scope>NUCLEOTIDE SEQUENCE [LARGE SCALE GENOMIC DNA]</scope>
    <source>
        <strain evidence="13 14">CBS 115471</strain>
    </source>
</reference>
<dbReference type="PANTHER" id="PTHR11063">
    <property type="entry name" value="GLUTAMATE SEMIALDEHYDE DEHYDROGENASE"/>
    <property type="match status" value="1"/>
</dbReference>